<proteinExistence type="predicted"/>
<feature type="compositionally biased region" description="Low complexity" evidence="1">
    <location>
        <begin position="18"/>
        <end position="30"/>
    </location>
</feature>
<accession>A0A0B1S1X3</accession>
<evidence type="ECO:0000313" key="4">
    <source>
        <dbReference type="Proteomes" id="UP000053660"/>
    </source>
</evidence>
<dbReference type="Proteomes" id="UP000053660">
    <property type="component" value="Unassembled WGS sequence"/>
</dbReference>
<keyword evidence="2" id="KW-0812">Transmembrane</keyword>
<evidence type="ECO:0000256" key="2">
    <source>
        <dbReference type="SAM" id="Phobius"/>
    </source>
</evidence>
<protein>
    <submittedName>
        <fullName evidence="3">Uncharacterized protein</fullName>
    </submittedName>
</protein>
<keyword evidence="2" id="KW-1133">Transmembrane helix</keyword>
<dbReference type="EMBL" id="KN611008">
    <property type="protein sequence ID" value="KHJ77190.1"/>
    <property type="molecule type" value="Genomic_DNA"/>
</dbReference>
<keyword evidence="2" id="KW-0472">Membrane</keyword>
<evidence type="ECO:0000256" key="1">
    <source>
        <dbReference type="SAM" id="MobiDB-lite"/>
    </source>
</evidence>
<sequence length="100" mass="10976">MTRIRRADENPSGEDTMTENTAATTTSVTPTVTEDLPLNLLKMNAATRIIVTTGVTVMIVLADLAVDIKEEVPVATILILRIMLVPFASYSWCNTMYTMP</sequence>
<dbReference type="AlphaFoldDB" id="A0A0B1S1X3"/>
<feature type="region of interest" description="Disordered" evidence="1">
    <location>
        <begin position="1"/>
        <end position="30"/>
    </location>
</feature>
<reference evidence="3 4" key="1">
    <citation type="submission" date="2014-03" db="EMBL/GenBank/DDBJ databases">
        <title>Draft genome of the hookworm Oesophagostomum dentatum.</title>
        <authorList>
            <person name="Mitreva M."/>
        </authorList>
    </citation>
    <scope>NUCLEOTIDE SEQUENCE [LARGE SCALE GENOMIC DNA]</scope>
    <source>
        <strain evidence="3 4">OD-Hann</strain>
    </source>
</reference>
<feature type="transmembrane region" description="Helical" evidence="2">
    <location>
        <begin position="72"/>
        <end position="93"/>
    </location>
</feature>
<gene>
    <name evidence="3" type="ORF">OESDEN_23190</name>
</gene>
<feature type="transmembrane region" description="Helical" evidence="2">
    <location>
        <begin position="45"/>
        <end position="66"/>
    </location>
</feature>
<evidence type="ECO:0000313" key="3">
    <source>
        <dbReference type="EMBL" id="KHJ77190.1"/>
    </source>
</evidence>
<name>A0A0B1S1X3_OESDE</name>
<keyword evidence="4" id="KW-1185">Reference proteome</keyword>
<organism evidence="3 4">
    <name type="scientific">Oesophagostomum dentatum</name>
    <name type="common">Nodular worm</name>
    <dbReference type="NCBI Taxonomy" id="61180"/>
    <lineage>
        <taxon>Eukaryota</taxon>
        <taxon>Metazoa</taxon>
        <taxon>Ecdysozoa</taxon>
        <taxon>Nematoda</taxon>
        <taxon>Chromadorea</taxon>
        <taxon>Rhabditida</taxon>
        <taxon>Rhabditina</taxon>
        <taxon>Rhabditomorpha</taxon>
        <taxon>Strongyloidea</taxon>
        <taxon>Strongylidae</taxon>
        <taxon>Oesophagostomum</taxon>
    </lineage>
</organism>